<dbReference type="InterPro" id="IPR008984">
    <property type="entry name" value="SMAD_FHA_dom_sf"/>
</dbReference>
<keyword evidence="4" id="KW-1185">Reference proteome</keyword>
<evidence type="ECO:0000256" key="1">
    <source>
        <dbReference type="ARBA" id="ARBA00022553"/>
    </source>
</evidence>
<dbReference type="Pfam" id="PF00498">
    <property type="entry name" value="FHA"/>
    <property type="match status" value="1"/>
</dbReference>
<evidence type="ECO:0000313" key="3">
    <source>
        <dbReference type="EMBL" id="GAA2228191.1"/>
    </source>
</evidence>
<protein>
    <recommendedName>
        <fullName evidence="2">FHA domain-containing protein</fullName>
    </recommendedName>
</protein>
<keyword evidence="1" id="KW-0597">Phosphoprotein</keyword>
<reference evidence="4" key="1">
    <citation type="journal article" date="2019" name="Int. J. Syst. Evol. Microbiol.">
        <title>The Global Catalogue of Microorganisms (GCM) 10K type strain sequencing project: providing services to taxonomists for standard genome sequencing and annotation.</title>
        <authorList>
            <consortium name="The Broad Institute Genomics Platform"/>
            <consortium name="The Broad Institute Genome Sequencing Center for Infectious Disease"/>
            <person name="Wu L."/>
            <person name="Ma J."/>
        </authorList>
    </citation>
    <scope>NUCLEOTIDE SEQUENCE [LARGE SCALE GENOMIC DNA]</scope>
    <source>
        <strain evidence="4">JCM 7356</strain>
    </source>
</reference>
<sequence>MTPGTGSPGAVVDVSNVCWSEHLPPLGRHFPLLRRLFLVLDAWREQYGAGAPLGLVADDSLLRSLLPEDSRRLRQLQREAGAKGAREVRFVPHADPEFLRLARERGWYVVSADQFVDLRRSEPWIEQQPERFLSWSTDVGSKAGHARVRLRPSGIQAVPAHKVSQAIEYKELKHVQRLDPKNREHVRILRSHWRCTARGCDKAMRWPDRLLDWPSVSRSGRAVCDCGALLEELGPRGVTRMFVVSDAMAADLPGGLSAGEFMRFPVSLGDAVQLGRGTLSHGINLGADELRPPLGVKRVSRTHLTVSLEDSSGNPQVYAVDLGSGNGTVLLRGGSTVERRLEPGERVAFGEKDRLVLGGTVTLRISGQRHFTGEQASLPELGGSGGGSTLLS</sequence>
<comment type="caution">
    <text evidence="3">The sequence shown here is derived from an EMBL/GenBank/DDBJ whole genome shotgun (WGS) entry which is preliminary data.</text>
</comment>
<dbReference type="PROSITE" id="PS50006">
    <property type="entry name" value="FHA_DOMAIN"/>
    <property type="match status" value="1"/>
</dbReference>
<dbReference type="EMBL" id="BAAATR010000002">
    <property type="protein sequence ID" value="GAA2228191.1"/>
    <property type="molecule type" value="Genomic_DNA"/>
</dbReference>
<evidence type="ECO:0000259" key="2">
    <source>
        <dbReference type="PROSITE" id="PS50006"/>
    </source>
</evidence>
<name>A0ABP5QBG2_9ACTN</name>
<gene>
    <name evidence="3" type="ORF">GCM10010430_04740</name>
</gene>
<evidence type="ECO:0000313" key="4">
    <source>
        <dbReference type="Proteomes" id="UP001500305"/>
    </source>
</evidence>
<dbReference type="Proteomes" id="UP001500305">
    <property type="component" value="Unassembled WGS sequence"/>
</dbReference>
<dbReference type="SUPFAM" id="SSF49879">
    <property type="entry name" value="SMAD/FHA domain"/>
    <property type="match status" value="1"/>
</dbReference>
<proteinExistence type="predicted"/>
<dbReference type="InterPro" id="IPR000253">
    <property type="entry name" value="FHA_dom"/>
</dbReference>
<dbReference type="Gene3D" id="2.60.200.20">
    <property type="match status" value="1"/>
</dbReference>
<feature type="domain" description="FHA" evidence="2">
    <location>
        <begin position="272"/>
        <end position="330"/>
    </location>
</feature>
<organism evidence="3 4">
    <name type="scientific">Kitasatospora cystarginea</name>
    <dbReference type="NCBI Taxonomy" id="58350"/>
    <lineage>
        <taxon>Bacteria</taxon>
        <taxon>Bacillati</taxon>
        <taxon>Actinomycetota</taxon>
        <taxon>Actinomycetes</taxon>
        <taxon>Kitasatosporales</taxon>
        <taxon>Streptomycetaceae</taxon>
        <taxon>Kitasatospora</taxon>
    </lineage>
</organism>
<accession>A0ABP5QBG2</accession>